<proteinExistence type="predicted"/>
<reference evidence="3 4" key="1">
    <citation type="submission" date="2018-08" db="EMBL/GenBank/DDBJ databases">
        <title>Fibrisoma montanum sp. nov., isolated from Danxia mountain soil.</title>
        <authorList>
            <person name="Huang Y."/>
        </authorList>
    </citation>
    <scope>NUCLEOTIDE SEQUENCE [LARGE SCALE GENOMIC DNA]</scope>
    <source>
        <strain evidence="3 4">HYT19</strain>
    </source>
</reference>
<dbReference type="Gene3D" id="3.90.1570.10">
    <property type="entry name" value="tt1808, chain A"/>
    <property type="match status" value="1"/>
</dbReference>
<dbReference type="CDD" id="cd06260">
    <property type="entry name" value="DUF820-like"/>
    <property type="match status" value="1"/>
</dbReference>
<dbReference type="InterPro" id="IPR011335">
    <property type="entry name" value="Restrct_endonuc-II-like"/>
</dbReference>
<evidence type="ECO:0000313" key="3">
    <source>
        <dbReference type="EMBL" id="RIV17360.1"/>
    </source>
</evidence>
<organism evidence="3 4">
    <name type="scientific">Fibrisoma montanum</name>
    <dbReference type="NCBI Taxonomy" id="2305895"/>
    <lineage>
        <taxon>Bacteria</taxon>
        <taxon>Pseudomonadati</taxon>
        <taxon>Bacteroidota</taxon>
        <taxon>Cytophagia</taxon>
        <taxon>Cytophagales</taxon>
        <taxon>Spirosomataceae</taxon>
        <taxon>Fibrisoma</taxon>
    </lineage>
</organism>
<dbReference type="InterPro" id="IPR008538">
    <property type="entry name" value="Uma2"/>
</dbReference>
<feature type="domain" description="Putative restriction endonuclease" evidence="2">
    <location>
        <begin position="22"/>
        <end position="149"/>
    </location>
</feature>
<dbReference type="PANTHER" id="PTHR34107:SF4">
    <property type="entry name" value="SLL1222 PROTEIN"/>
    <property type="match status" value="1"/>
</dbReference>
<comment type="caution">
    <text evidence="3">The sequence shown here is derived from an EMBL/GenBank/DDBJ whole genome shotgun (WGS) entry which is preliminary data.</text>
</comment>
<protein>
    <submittedName>
        <fullName evidence="3">Uma2 family endonuclease</fullName>
    </submittedName>
</protein>
<evidence type="ECO:0000256" key="1">
    <source>
        <dbReference type="SAM" id="MobiDB-lite"/>
    </source>
</evidence>
<gene>
    <name evidence="3" type="ORF">DYU11_32240</name>
</gene>
<feature type="region of interest" description="Disordered" evidence="1">
    <location>
        <begin position="1"/>
        <end position="24"/>
    </location>
</feature>
<keyword evidence="4" id="KW-1185">Reference proteome</keyword>
<dbReference type="GO" id="GO:0004519">
    <property type="term" value="F:endonuclease activity"/>
    <property type="evidence" value="ECO:0007669"/>
    <property type="project" value="UniProtKB-KW"/>
</dbReference>
<evidence type="ECO:0000259" key="2">
    <source>
        <dbReference type="Pfam" id="PF05685"/>
    </source>
</evidence>
<dbReference type="Proteomes" id="UP000283523">
    <property type="component" value="Unassembled WGS sequence"/>
</dbReference>
<keyword evidence="3" id="KW-0540">Nuclease</keyword>
<evidence type="ECO:0000313" key="4">
    <source>
        <dbReference type="Proteomes" id="UP000283523"/>
    </source>
</evidence>
<dbReference type="AlphaFoldDB" id="A0A418LVW0"/>
<dbReference type="InterPro" id="IPR012296">
    <property type="entry name" value="Nuclease_put_TT1808"/>
</dbReference>
<dbReference type="SUPFAM" id="SSF52980">
    <property type="entry name" value="Restriction endonuclease-like"/>
    <property type="match status" value="1"/>
</dbReference>
<dbReference type="OrthoDB" id="952185at2"/>
<sequence length="162" mass="18437">MEAAVEQLSDYEREPHRRTVGKPKPDTIHAAIKANLSFELKLRYRQTYRIMSEVSLATQPDGSTPDVAVYPGFELDYANRSAKRNDPLICIEIQSPSQSLEHMVDKTNVYFDFGVKSCWIVLPSIKAIMVYTEPDRYVFFHHEDTLTDPNTGIELPLAAVFA</sequence>
<name>A0A418LVW0_9BACT</name>
<dbReference type="RefSeq" id="WP_119671881.1">
    <property type="nucleotide sequence ID" value="NZ_QXED01000019.1"/>
</dbReference>
<dbReference type="Pfam" id="PF05685">
    <property type="entry name" value="Uma2"/>
    <property type="match status" value="1"/>
</dbReference>
<dbReference type="PANTHER" id="PTHR34107">
    <property type="entry name" value="SLL0198 PROTEIN-RELATED"/>
    <property type="match status" value="1"/>
</dbReference>
<keyword evidence="3" id="KW-0255">Endonuclease</keyword>
<feature type="compositionally biased region" description="Basic and acidic residues" evidence="1">
    <location>
        <begin position="10"/>
        <end position="24"/>
    </location>
</feature>
<dbReference type="EMBL" id="QXED01000019">
    <property type="protein sequence ID" value="RIV17360.1"/>
    <property type="molecule type" value="Genomic_DNA"/>
</dbReference>
<keyword evidence="3" id="KW-0378">Hydrolase</keyword>
<accession>A0A418LVW0</accession>